<dbReference type="InterPro" id="IPR013325">
    <property type="entry name" value="RNA_pol_sigma_r2"/>
</dbReference>
<dbReference type="InterPro" id="IPR011009">
    <property type="entry name" value="Kinase-like_dom_sf"/>
</dbReference>
<comment type="caution">
    <text evidence="7">The sequence shown here is derived from an EMBL/GenBank/DDBJ whole genome shotgun (WGS) entry which is preliminary data.</text>
</comment>
<dbReference type="EMBL" id="CAXAMM010040941">
    <property type="protein sequence ID" value="CAK9096392.1"/>
    <property type="molecule type" value="Genomic_DNA"/>
</dbReference>
<feature type="non-terminal residue" evidence="7">
    <location>
        <position position="778"/>
    </location>
</feature>
<dbReference type="PROSITE" id="PS50082">
    <property type="entry name" value="WD_REPEATS_2"/>
    <property type="match status" value="3"/>
</dbReference>
<dbReference type="PROSITE" id="PS50294">
    <property type="entry name" value="WD_REPEATS_REGION"/>
    <property type="match status" value="3"/>
</dbReference>
<dbReference type="Proteomes" id="UP001642464">
    <property type="component" value="Unassembled WGS sequence"/>
</dbReference>
<gene>
    <name evidence="7" type="ORF">SCF082_LOCUS45256</name>
    <name evidence="8" type="ORF">SCF082_LOCUS47208</name>
</gene>
<evidence type="ECO:0000259" key="6">
    <source>
        <dbReference type="PROSITE" id="PS50011"/>
    </source>
</evidence>
<protein>
    <submittedName>
        <fullName evidence="7">Uncharacterized WD repeat-containing protein all2124</fullName>
    </submittedName>
</protein>
<feature type="repeat" description="WD" evidence="3">
    <location>
        <begin position="673"/>
        <end position="714"/>
    </location>
</feature>
<keyword evidence="5" id="KW-0812">Transmembrane</keyword>
<dbReference type="PRINTS" id="PR00320">
    <property type="entry name" value="GPROTEINBRPT"/>
</dbReference>
<dbReference type="InterPro" id="IPR001680">
    <property type="entry name" value="WD40_rpt"/>
</dbReference>
<dbReference type="PROSITE" id="PS00678">
    <property type="entry name" value="WD_REPEATS_1"/>
    <property type="match status" value="2"/>
</dbReference>
<sequence>MGGLSVDESEPDVGQLAERLQSARCGTDSELGQLLETTRRYLLLVANHSLDSQLSQKVAPSDLVQETLIDAHRDFAKFEGTNEAEFFAWLRQILLHKAAHVRARYRGTVKRDLNRELRLSGPGQLASLEPSPSALVMNQEKQSRLTMALEQLPEHYRQVIELRSFDRLAFAEIGRRMGRSEDAVALDMMNKPAGDSSATEKLDSLLQQYDEVLSSGECTEQAGVDVSKLKQADVERFEQLRQCVELLEEARQQRDTAASQQYPLDASATLIPSTETPQQIGRFEILDEIGRGGCGVVFRAHDPKLNRDVALKVPRPEVLLSEDLRSLADYVPKIADFGLAKLRETTEGVTHTGAVIGTPLYMAPEQAEGRLDEIGPATDIYALGAILFELLTGQPPLRGESDVDTLRRIVSDDPPLVRIARPRVPRDLEAICLKCLEKRPAQRYLTAGELALDLRRFQNGTPTIARPIGISHRAWRWSRKRPAIAALLLISSALLVLLAGGAGLYNVRVSNALKEAETERIRAENETLQTRRLLYTADVRSAYDAWHLMNRNSALELLSRHIPKPGQPDLREFSWHWLSGQCHGEVRSFVGHSDEVFSVDFSPNGKNCATASKDGTARIWDVPTGKQLHVLLGHTTEVTCVQYSPDGTRLATGSEDHQVIVWDSLSGESLFTLSGHEDHILTVAFSPDGQQLASGGRDRQVRLWNLADQRPLATITPQGGVIRCLRYSPDGQSLAACDESGLIHRWNTETWQSLPTLFQTDGPLFAIDFKEDSEHLVA</sequence>
<keyword evidence="9" id="KW-1185">Reference proteome</keyword>
<feature type="repeat" description="WD" evidence="3">
    <location>
        <begin position="589"/>
        <end position="630"/>
    </location>
</feature>
<proteinExistence type="predicted"/>
<dbReference type="Gene3D" id="1.10.1740.10">
    <property type="match status" value="1"/>
</dbReference>
<dbReference type="SMART" id="SM00320">
    <property type="entry name" value="WD40"/>
    <property type="match status" value="4"/>
</dbReference>
<evidence type="ECO:0000256" key="2">
    <source>
        <dbReference type="ARBA" id="ARBA00022737"/>
    </source>
</evidence>
<keyword evidence="5" id="KW-1133">Transmembrane helix</keyword>
<organism evidence="7 9">
    <name type="scientific">Durusdinium trenchii</name>
    <dbReference type="NCBI Taxonomy" id="1381693"/>
    <lineage>
        <taxon>Eukaryota</taxon>
        <taxon>Sar</taxon>
        <taxon>Alveolata</taxon>
        <taxon>Dinophyceae</taxon>
        <taxon>Suessiales</taxon>
        <taxon>Symbiodiniaceae</taxon>
        <taxon>Durusdinium</taxon>
    </lineage>
</organism>
<dbReference type="Pfam" id="PF00400">
    <property type="entry name" value="WD40"/>
    <property type="match status" value="4"/>
</dbReference>
<dbReference type="SUPFAM" id="SSF88659">
    <property type="entry name" value="Sigma3 and sigma4 domains of RNA polymerase sigma factors"/>
    <property type="match status" value="1"/>
</dbReference>
<feature type="domain" description="Protein kinase" evidence="6">
    <location>
        <begin position="159"/>
        <end position="464"/>
    </location>
</feature>
<dbReference type="CDD" id="cd14014">
    <property type="entry name" value="STKc_PknB_like"/>
    <property type="match status" value="1"/>
</dbReference>
<dbReference type="Gene3D" id="1.10.10.10">
    <property type="entry name" value="Winged helix-like DNA-binding domain superfamily/Winged helix DNA-binding domain"/>
    <property type="match status" value="1"/>
</dbReference>
<dbReference type="PANTHER" id="PTHR19848:SF8">
    <property type="entry name" value="F-BOX AND WD REPEAT DOMAIN CONTAINING 7"/>
    <property type="match status" value="1"/>
</dbReference>
<accession>A0ABP0R748</accession>
<dbReference type="InterPro" id="IPR000719">
    <property type="entry name" value="Prot_kinase_dom"/>
</dbReference>
<name>A0ABP0R748_9DINO</name>
<dbReference type="InterPro" id="IPR013249">
    <property type="entry name" value="RNA_pol_sigma70_r4_t2"/>
</dbReference>
<dbReference type="SUPFAM" id="SSF88946">
    <property type="entry name" value="Sigma2 domain of RNA polymerase sigma factors"/>
    <property type="match status" value="1"/>
</dbReference>
<dbReference type="InterPro" id="IPR036322">
    <property type="entry name" value="WD40_repeat_dom_sf"/>
</dbReference>
<dbReference type="Pfam" id="PF08281">
    <property type="entry name" value="Sigma70_r4_2"/>
    <property type="match status" value="1"/>
</dbReference>
<dbReference type="SMART" id="SM00220">
    <property type="entry name" value="S_TKc"/>
    <property type="match status" value="1"/>
</dbReference>
<dbReference type="InterPro" id="IPR013324">
    <property type="entry name" value="RNA_pol_sigma_r3/r4-like"/>
</dbReference>
<keyword evidence="2" id="KW-0677">Repeat</keyword>
<evidence type="ECO:0000313" key="8">
    <source>
        <dbReference type="EMBL" id="CAK9100935.1"/>
    </source>
</evidence>
<evidence type="ECO:0000256" key="3">
    <source>
        <dbReference type="PROSITE-ProRule" id="PRU00221"/>
    </source>
</evidence>
<dbReference type="InterPro" id="IPR015943">
    <property type="entry name" value="WD40/YVTN_repeat-like_dom_sf"/>
</dbReference>
<dbReference type="InterPro" id="IPR014284">
    <property type="entry name" value="RNA_pol_sigma-70_dom"/>
</dbReference>
<dbReference type="CDD" id="cd00200">
    <property type="entry name" value="WD40"/>
    <property type="match status" value="1"/>
</dbReference>
<evidence type="ECO:0000313" key="7">
    <source>
        <dbReference type="EMBL" id="CAK9096392.1"/>
    </source>
</evidence>
<evidence type="ECO:0000313" key="9">
    <source>
        <dbReference type="Proteomes" id="UP001642464"/>
    </source>
</evidence>
<dbReference type="InterPro" id="IPR036388">
    <property type="entry name" value="WH-like_DNA-bd_sf"/>
</dbReference>
<dbReference type="PANTHER" id="PTHR19848">
    <property type="entry name" value="WD40 REPEAT PROTEIN"/>
    <property type="match status" value="1"/>
</dbReference>
<feature type="transmembrane region" description="Helical" evidence="5">
    <location>
        <begin position="483"/>
        <end position="505"/>
    </location>
</feature>
<dbReference type="SUPFAM" id="SSF56112">
    <property type="entry name" value="Protein kinase-like (PK-like)"/>
    <property type="match status" value="1"/>
</dbReference>
<keyword evidence="4" id="KW-0175">Coiled coil</keyword>
<evidence type="ECO:0000256" key="5">
    <source>
        <dbReference type="SAM" id="Phobius"/>
    </source>
</evidence>
<dbReference type="NCBIfam" id="TIGR02937">
    <property type="entry name" value="sigma70-ECF"/>
    <property type="match status" value="1"/>
</dbReference>
<dbReference type="Pfam" id="PF00069">
    <property type="entry name" value="Pkinase"/>
    <property type="match status" value="1"/>
</dbReference>
<dbReference type="SUPFAM" id="SSF50978">
    <property type="entry name" value="WD40 repeat-like"/>
    <property type="match status" value="1"/>
</dbReference>
<reference evidence="7 9" key="1">
    <citation type="submission" date="2024-02" db="EMBL/GenBank/DDBJ databases">
        <authorList>
            <person name="Chen Y."/>
            <person name="Shah S."/>
            <person name="Dougan E. K."/>
            <person name="Thang M."/>
            <person name="Chan C."/>
        </authorList>
    </citation>
    <scope>NUCLEOTIDE SEQUENCE [LARGE SCALE GENOMIC DNA]</scope>
</reference>
<dbReference type="EMBL" id="CAXAMM010041721">
    <property type="protein sequence ID" value="CAK9100935.1"/>
    <property type="molecule type" value="Genomic_DNA"/>
</dbReference>
<evidence type="ECO:0000256" key="4">
    <source>
        <dbReference type="SAM" id="Coils"/>
    </source>
</evidence>
<dbReference type="PROSITE" id="PS50011">
    <property type="entry name" value="PROTEIN_KINASE_DOM"/>
    <property type="match status" value="1"/>
</dbReference>
<feature type="coiled-coil region" evidence="4">
    <location>
        <begin position="506"/>
        <end position="533"/>
    </location>
</feature>
<keyword evidence="5" id="KW-0472">Membrane</keyword>
<keyword evidence="1 3" id="KW-0853">WD repeat</keyword>
<feature type="repeat" description="WD" evidence="3">
    <location>
        <begin position="631"/>
        <end position="672"/>
    </location>
</feature>
<dbReference type="Gene3D" id="3.30.200.20">
    <property type="entry name" value="Phosphorylase Kinase, domain 1"/>
    <property type="match status" value="1"/>
</dbReference>
<dbReference type="Gene3D" id="1.10.510.10">
    <property type="entry name" value="Transferase(Phosphotransferase) domain 1"/>
    <property type="match status" value="1"/>
</dbReference>
<dbReference type="InterPro" id="IPR020472">
    <property type="entry name" value="WD40_PAC1"/>
</dbReference>
<dbReference type="Gene3D" id="2.130.10.10">
    <property type="entry name" value="YVTN repeat-like/Quinoprotein amine dehydrogenase"/>
    <property type="match status" value="2"/>
</dbReference>
<dbReference type="InterPro" id="IPR019775">
    <property type="entry name" value="WD40_repeat_CS"/>
</dbReference>
<evidence type="ECO:0000256" key="1">
    <source>
        <dbReference type="ARBA" id="ARBA00022574"/>
    </source>
</evidence>